<comment type="caution">
    <text evidence="5">The sequence shown here is derived from an EMBL/GenBank/DDBJ whole genome shotgun (WGS) entry which is preliminary data.</text>
</comment>
<dbReference type="Proteomes" id="UP001179181">
    <property type="component" value="Unassembled WGS sequence"/>
</dbReference>
<keyword evidence="2 5" id="KW-0238">DNA-binding</keyword>
<dbReference type="PROSITE" id="PS50995">
    <property type="entry name" value="HTH_MARR_2"/>
    <property type="match status" value="1"/>
</dbReference>
<proteinExistence type="predicted"/>
<evidence type="ECO:0000256" key="3">
    <source>
        <dbReference type="ARBA" id="ARBA00023163"/>
    </source>
</evidence>
<accession>A0ABX0UKN4</accession>
<organism evidence="5 6">
    <name type="scientific">Dyadobacter arcticus</name>
    <dbReference type="NCBI Taxonomy" id="1078754"/>
    <lineage>
        <taxon>Bacteria</taxon>
        <taxon>Pseudomonadati</taxon>
        <taxon>Bacteroidota</taxon>
        <taxon>Cytophagia</taxon>
        <taxon>Cytophagales</taxon>
        <taxon>Spirosomataceae</taxon>
        <taxon>Dyadobacter</taxon>
    </lineage>
</organism>
<dbReference type="InterPro" id="IPR036390">
    <property type="entry name" value="WH_DNA-bd_sf"/>
</dbReference>
<keyword evidence="3" id="KW-0804">Transcription</keyword>
<keyword evidence="6" id="KW-1185">Reference proteome</keyword>
<evidence type="ECO:0000313" key="5">
    <source>
        <dbReference type="EMBL" id="NIJ52240.1"/>
    </source>
</evidence>
<sequence length="175" mass="19498">MTDTQLLLGNRLGALANAISDRLQRDLIPTQTVGNSQLSVLVILHSFPGATVEDMSQALDLSHSNLVRVVEQLRQMALLEKKRGKDSRSNALFIAPAGENILTDFYRQRDTQMQTVLNVLTGDEQRTLAALVNKMLTNFPDGHENDGRICRYCDIDLCSRADCPMHTQDDAFSTH</sequence>
<name>A0ABX0UKN4_9BACT</name>
<dbReference type="PANTHER" id="PTHR42756:SF1">
    <property type="entry name" value="TRANSCRIPTIONAL REPRESSOR OF EMRAB OPERON"/>
    <property type="match status" value="1"/>
</dbReference>
<dbReference type="Gene3D" id="1.10.10.10">
    <property type="entry name" value="Winged helix-like DNA-binding domain superfamily/Winged helix DNA-binding domain"/>
    <property type="match status" value="1"/>
</dbReference>
<dbReference type="Pfam" id="PF12802">
    <property type="entry name" value="MarR_2"/>
    <property type="match status" value="1"/>
</dbReference>
<gene>
    <name evidence="5" type="ORF">FHS68_001396</name>
</gene>
<evidence type="ECO:0000259" key="4">
    <source>
        <dbReference type="PROSITE" id="PS50995"/>
    </source>
</evidence>
<dbReference type="SUPFAM" id="SSF46785">
    <property type="entry name" value="Winged helix' DNA-binding domain"/>
    <property type="match status" value="1"/>
</dbReference>
<evidence type="ECO:0000313" key="6">
    <source>
        <dbReference type="Proteomes" id="UP001179181"/>
    </source>
</evidence>
<feature type="domain" description="HTH marR-type" evidence="4">
    <location>
        <begin position="5"/>
        <end position="137"/>
    </location>
</feature>
<dbReference type="EMBL" id="JAASQJ010000001">
    <property type="protein sequence ID" value="NIJ52240.1"/>
    <property type="molecule type" value="Genomic_DNA"/>
</dbReference>
<dbReference type="InterPro" id="IPR036388">
    <property type="entry name" value="WH-like_DNA-bd_sf"/>
</dbReference>
<dbReference type="GO" id="GO:0003677">
    <property type="term" value="F:DNA binding"/>
    <property type="evidence" value="ECO:0007669"/>
    <property type="project" value="UniProtKB-KW"/>
</dbReference>
<evidence type="ECO:0000256" key="1">
    <source>
        <dbReference type="ARBA" id="ARBA00023015"/>
    </source>
</evidence>
<dbReference type="InterPro" id="IPR000835">
    <property type="entry name" value="HTH_MarR-typ"/>
</dbReference>
<protein>
    <submittedName>
        <fullName evidence="5">DNA-binding MarR family transcriptional regulator</fullName>
    </submittedName>
</protein>
<dbReference type="PANTHER" id="PTHR42756">
    <property type="entry name" value="TRANSCRIPTIONAL REGULATOR, MARR"/>
    <property type="match status" value="1"/>
</dbReference>
<reference evidence="5 6" key="1">
    <citation type="submission" date="2020-03" db="EMBL/GenBank/DDBJ databases">
        <title>Genomic Encyclopedia of Type Strains, Phase IV (KMG-IV): sequencing the most valuable type-strain genomes for metagenomic binning, comparative biology and taxonomic classification.</title>
        <authorList>
            <person name="Goeker M."/>
        </authorList>
    </citation>
    <scope>NUCLEOTIDE SEQUENCE [LARGE SCALE GENOMIC DNA]</scope>
    <source>
        <strain evidence="5 6">DSM 102865</strain>
    </source>
</reference>
<keyword evidence="1" id="KW-0805">Transcription regulation</keyword>
<dbReference type="SMART" id="SM00347">
    <property type="entry name" value="HTH_MARR"/>
    <property type="match status" value="1"/>
</dbReference>
<dbReference type="PRINTS" id="PR00598">
    <property type="entry name" value="HTHMARR"/>
</dbReference>
<evidence type="ECO:0000256" key="2">
    <source>
        <dbReference type="ARBA" id="ARBA00023125"/>
    </source>
</evidence>
<dbReference type="RefSeq" id="WP_167268404.1">
    <property type="nucleotide sequence ID" value="NZ_JAASQJ010000001.1"/>
</dbReference>